<proteinExistence type="inferred from homology"/>
<dbReference type="RefSeq" id="WP_190314080.1">
    <property type="nucleotide sequence ID" value="NZ_JACNYL010000003.1"/>
</dbReference>
<evidence type="ECO:0000256" key="1">
    <source>
        <dbReference type="ARBA" id="ARBA00004442"/>
    </source>
</evidence>
<dbReference type="Proteomes" id="UP000651112">
    <property type="component" value="Unassembled WGS sequence"/>
</dbReference>
<feature type="domain" description="SusD-like N-terminal" evidence="7">
    <location>
        <begin position="46"/>
        <end position="206"/>
    </location>
</feature>
<dbReference type="Pfam" id="PF14322">
    <property type="entry name" value="SusD-like_3"/>
    <property type="match status" value="1"/>
</dbReference>
<evidence type="ECO:0000259" key="7">
    <source>
        <dbReference type="Pfam" id="PF14322"/>
    </source>
</evidence>
<keyword evidence="9" id="KW-1185">Reference proteome</keyword>
<evidence type="ECO:0000256" key="2">
    <source>
        <dbReference type="ARBA" id="ARBA00006275"/>
    </source>
</evidence>
<name>A0ABR7XT40_9SPHI</name>
<evidence type="ECO:0000256" key="4">
    <source>
        <dbReference type="ARBA" id="ARBA00023136"/>
    </source>
</evidence>
<dbReference type="InterPro" id="IPR011990">
    <property type="entry name" value="TPR-like_helical_dom_sf"/>
</dbReference>
<dbReference type="PROSITE" id="PS51257">
    <property type="entry name" value="PROKAR_LIPOPROTEIN"/>
    <property type="match status" value="1"/>
</dbReference>
<keyword evidence="3" id="KW-0732">Signal</keyword>
<evidence type="ECO:0000256" key="5">
    <source>
        <dbReference type="ARBA" id="ARBA00023237"/>
    </source>
</evidence>
<dbReference type="InterPro" id="IPR012944">
    <property type="entry name" value="SusD_RagB_dom"/>
</dbReference>
<dbReference type="Pfam" id="PF07980">
    <property type="entry name" value="SusD_RagB"/>
    <property type="match status" value="1"/>
</dbReference>
<feature type="domain" description="RagB/SusD" evidence="6">
    <location>
        <begin position="370"/>
        <end position="512"/>
    </location>
</feature>
<evidence type="ECO:0000256" key="3">
    <source>
        <dbReference type="ARBA" id="ARBA00022729"/>
    </source>
</evidence>
<reference evidence="8 9" key="1">
    <citation type="submission" date="2020-08" db="EMBL/GenBank/DDBJ databases">
        <title>Sphingobacterium sp. DN00404 isolated from aquaculture water.</title>
        <authorList>
            <person name="Zhang M."/>
        </authorList>
    </citation>
    <scope>NUCLEOTIDE SEQUENCE [LARGE SCALE GENOMIC DNA]</scope>
    <source>
        <strain evidence="8 9">KCTC 42746</strain>
    </source>
</reference>
<keyword evidence="4" id="KW-0472">Membrane</keyword>
<organism evidence="8 9">
    <name type="scientific">Sphingobacterium chuzhouense</name>
    <dbReference type="NCBI Taxonomy" id="1742264"/>
    <lineage>
        <taxon>Bacteria</taxon>
        <taxon>Pseudomonadati</taxon>
        <taxon>Bacteroidota</taxon>
        <taxon>Sphingobacteriia</taxon>
        <taxon>Sphingobacteriales</taxon>
        <taxon>Sphingobacteriaceae</taxon>
        <taxon>Sphingobacterium</taxon>
    </lineage>
</organism>
<comment type="subcellular location">
    <subcellularLocation>
        <location evidence="1">Cell outer membrane</location>
    </subcellularLocation>
</comment>
<protein>
    <submittedName>
        <fullName evidence="8">RagB/SusD family nutrient uptake outer membrane protein</fullName>
    </submittedName>
</protein>
<dbReference type="Gene3D" id="1.25.40.390">
    <property type="match status" value="1"/>
</dbReference>
<dbReference type="SUPFAM" id="SSF48452">
    <property type="entry name" value="TPR-like"/>
    <property type="match status" value="1"/>
</dbReference>
<evidence type="ECO:0000313" key="9">
    <source>
        <dbReference type="Proteomes" id="UP000651112"/>
    </source>
</evidence>
<gene>
    <name evidence="8" type="ORF">H8B21_12235</name>
</gene>
<accession>A0ABR7XT40</accession>
<comment type="similarity">
    <text evidence="2">Belongs to the SusD family.</text>
</comment>
<evidence type="ECO:0000313" key="8">
    <source>
        <dbReference type="EMBL" id="MBD1422340.1"/>
    </source>
</evidence>
<sequence>MMKRNIVFGICFLVFGIFTACKDYLKTESNSIFTEENSFSNVDFAEKVVNGAYDNLASVQLFGSFFLWYNADSDLEFVVAANNGGTFNIAHYDANPGIANMSTWWNLLYSSIERANICIDNLPKSPIWEGEHAAQARRIYGEAVTLRALCYFELIKIFGDVPFKVTSTQAEDDYYLPKTDRDEIYEFLIQDLKDAENYLPWMRETGTAERVNRGFLKGLRARMALAYAGYSLRNKTLETRRGRHWEDYYQIANLECKELIDSYEHNLNPSFENVFRTLHAYSQDVANKEVMFEIAFGRLISGRIGYDIGMLFGFTVPSAKYGRGVGTIRTSPYYYYSFDREDTRRDVSVELYTYGLSGFADVQRLISGGGTEFRPTKWRKSWISPAMGGENQTAQYTGVNWPIMRYADILLMYAETENEINEGPTPEAKAALSKVRERAFESDLWPTKVTAYIESVSGSKEDFFEAIVDERAWEFGGEMLRKTDLVRWNLLGPKIREMKEESHKIINDDPKYVDLVPNYIFWQTGSDGETIDILNPDYRLPGTAVPGYTRANWLPLMSASAKTAFTNSMNNVAHGYDETKNNHLHPINVNIITASNGVLENDQIP</sequence>
<keyword evidence="5" id="KW-0998">Cell outer membrane</keyword>
<comment type="caution">
    <text evidence="8">The sequence shown here is derived from an EMBL/GenBank/DDBJ whole genome shotgun (WGS) entry which is preliminary data.</text>
</comment>
<dbReference type="EMBL" id="JACNYL010000003">
    <property type="protein sequence ID" value="MBD1422340.1"/>
    <property type="molecule type" value="Genomic_DNA"/>
</dbReference>
<evidence type="ECO:0000259" key="6">
    <source>
        <dbReference type="Pfam" id="PF07980"/>
    </source>
</evidence>
<dbReference type="InterPro" id="IPR033985">
    <property type="entry name" value="SusD-like_N"/>
</dbReference>